<dbReference type="Pfam" id="PF12802">
    <property type="entry name" value="MarR_2"/>
    <property type="match status" value="1"/>
</dbReference>
<dbReference type="Gene3D" id="1.10.10.10">
    <property type="entry name" value="Winged helix-like DNA-binding domain superfamily/Winged helix DNA-binding domain"/>
    <property type="match status" value="1"/>
</dbReference>
<evidence type="ECO:0000259" key="1">
    <source>
        <dbReference type="PROSITE" id="PS50995"/>
    </source>
</evidence>
<keyword evidence="3" id="KW-1185">Reference proteome</keyword>
<gene>
    <name evidence="2" type="ORF">JD292_07365</name>
</gene>
<dbReference type="RefSeq" id="WP_200132098.1">
    <property type="nucleotide sequence ID" value="NZ_JAEHOI010000006.1"/>
</dbReference>
<feature type="domain" description="HTH marR-type" evidence="1">
    <location>
        <begin position="1"/>
        <end position="144"/>
    </location>
</feature>
<dbReference type="InterPro" id="IPR039422">
    <property type="entry name" value="MarR/SlyA-like"/>
</dbReference>
<dbReference type="SMART" id="SM00347">
    <property type="entry name" value="HTH_MARR"/>
    <property type="match status" value="1"/>
</dbReference>
<organism evidence="2 3">
    <name type="scientific">Leucobacter edaphi</name>
    <dbReference type="NCBI Taxonomy" id="2796472"/>
    <lineage>
        <taxon>Bacteria</taxon>
        <taxon>Bacillati</taxon>
        <taxon>Actinomycetota</taxon>
        <taxon>Actinomycetes</taxon>
        <taxon>Micrococcales</taxon>
        <taxon>Microbacteriaceae</taxon>
        <taxon>Leucobacter</taxon>
    </lineage>
</organism>
<comment type="caution">
    <text evidence="2">The sequence shown here is derived from an EMBL/GenBank/DDBJ whole genome shotgun (WGS) entry which is preliminary data.</text>
</comment>
<proteinExistence type="predicted"/>
<dbReference type="SUPFAM" id="SSF46785">
    <property type="entry name" value="Winged helix' DNA-binding domain"/>
    <property type="match status" value="1"/>
</dbReference>
<protein>
    <submittedName>
        <fullName evidence="2">MarR family transcriptional regulator</fullName>
    </submittedName>
</protein>
<dbReference type="InterPro" id="IPR000835">
    <property type="entry name" value="HTH_MarR-typ"/>
</dbReference>
<accession>A0A934QDM7</accession>
<evidence type="ECO:0000313" key="3">
    <source>
        <dbReference type="Proteomes" id="UP000618733"/>
    </source>
</evidence>
<dbReference type="InterPro" id="IPR036388">
    <property type="entry name" value="WH-like_DNA-bd_sf"/>
</dbReference>
<evidence type="ECO:0000313" key="2">
    <source>
        <dbReference type="EMBL" id="MBK0421891.1"/>
    </source>
</evidence>
<reference evidence="2" key="1">
    <citation type="submission" date="2020-12" db="EMBL/GenBank/DDBJ databases">
        <title>Leucobacter sp. CAS2, isolated from Chromium sludge.</title>
        <authorList>
            <person name="Xu Z."/>
        </authorList>
    </citation>
    <scope>NUCLEOTIDE SEQUENCE</scope>
    <source>
        <strain evidence="2">CSA2</strain>
    </source>
</reference>
<dbReference type="EMBL" id="JAEHOI010000006">
    <property type="protein sequence ID" value="MBK0421891.1"/>
    <property type="molecule type" value="Genomic_DNA"/>
</dbReference>
<dbReference type="GO" id="GO:0003700">
    <property type="term" value="F:DNA-binding transcription factor activity"/>
    <property type="evidence" value="ECO:0007669"/>
    <property type="project" value="InterPro"/>
</dbReference>
<dbReference type="PROSITE" id="PS50995">
    <property type="entry name" value="HTH_MARR_2"/>
    <property type="match status" value="1"/>
</dbReference>
<dbReference type="Proteomes" id="UP000618733">
    <property type="component" value="Unassembled WGS sequence"/>
</dbReference>
<name>A0A934QDM7_9MICO</name>
<dbReference type="AlphaFoldDB" id="A0A934QDM7"/>
<sequence length="148" mass="16333">MADDLTGAWTRVAAFASAFDANLDRWLSEHFNLGLTEYWALNFMEQAPDRELRIAALAQNVGLTSTSTTRLVSRLEAKGLARRDVCMEDGRGVYAVIDDSGAALLREARDPFEARVRDLLGNPQSHFPHLNTLALRAAFTQTGDALQP</sequence>
<dbReference type="PANTHER" id="PTHR33164">
    <property type="entry name" value="TRANSCRIPTIONAL REGULATOR, MARR FAMILY"/>
    <property type="match status" value="1"/>
</dbReference>
<dbReference type="InterPro" id="IPR036390">
    <property type="entry name" value="WH_DNA-bd_sf"/>
</dbReference>
<dbReference type="GO" id="GO:0006950">
    <property type="term" value="P:response to stress"/>
    <property type="evidence" value="ECO:0007669"/>
    <property type="project" value="TreeGrafter"/>
</dbReference>
<dbReference type="PANTHER" id="PTHR33164:SF99">
    <property type="entry name" value="MARR FAMILY REGULATORY PROTEIN"/>
    <property type="match status" value="1"/>
</dbReference>